<evidence type="ECO:0000313" key="2">
    <source>
        <dbReference type="Proteomes" id="UP000051155"/>
    </source>
</evidence>
<dbReference type="EMBL" id="AZEG01000015">
    <property type="protein sequence ID" value="KRL37133.1"/>
    <property type="molecule type" value="Genomic_DNA"/>
</dbReference>
<dbReference type="Proteomes" id="UP000051155">
    <property type="component" value="Unassembled WGS sequence"/>
</dbReference>
<reference evidence="1 2" key="1">
    <citation type="journal article" date="2015" name="Genome Announc.">
        <title>Expanding the biotechnology potential of lactobacilli through comparative genomics of 213 strains and associated genera.</title>
        <authorList>
            <person name="Sun Z."/>
            <person name="Harris H.M."/>
            <person name="McCann A."/>
            <person name="Guo C."/>
            <person name="Argimon S."/>
            <person name="Zhang W."/>
            <person name="Yang X."/>
            <person name="Jeffery I.B."/>
            <person name="Cooney J.C."/>
            <person name="Kagawa T.F."/>
            <person name="Liu W."/>
            <person name="Song Y."/>
            <person name="Salvetti E."/>
            <person name="Wrobel A."/>
            <person name="Rasinkangas P."/>
            <person name="Parkhill J."/>
            <person name="Rea M.C."/>
            <person name="O'Sullivan O."/>
            <person name="Ritari J."/>
            <person name="Douillard F.P."/>
            <person name="Paul Ross R."/>
            <person name="Yang R."/>
            <person name="Briner A.E."/>
            <person name="Felis G.E."/>
            <person name="de Vos W.M."/>
            <person name="Barrangou R."/>
            <person name="Klaenhammer T.R."/>
            <person name="Caufield P.W."/>
            <person name="Cui Y."/>
            <person name="Zhang H."/>
            <person name="O'Toole P.W."/>
        </authorList>
    </citation>
    <scope>NUCLEOTIDE SEQUENCE [LARGE SCALE GENOMIC DNA]</scope>
    <source>
        <strain evidence="1 2">DSM 19971</strain>
    </source>
</reference>
<evidence type="ECO:0008006" key="3">
    <source>
        <dbReference type="Google" id="ProtNLM"/>
    </source>
</evidence>
<name>A0A0R1PX08_9LACO</name>
<dbReference type="Gene3D" id="3.30.720.20">
    <property type="entry name" value="Protein of unknown function DUF1797"/>
    <property type="match status" value="1"/>
</dbReference>
<keyword evidence="2" id="KW-1185">Reference proteome</keyword>
<sequence length="83" mass="9638">MEEGILMESSQLIAIISRLDAMIKNENQEIQTRRFEKDGKEKGIVSFDPETQTFVLEELPDKQKFEFDNIDLAAIEVYDLLND</sequence>
<gene>
    <name evidence="1" type="ORF">FD20_GL000603</name>
</gene>
<accession>A0A0R1PX08</accession>
<dbReference type="Pfam" id="PF08796">
    <property type="entry name" value="DUF1797"/>
    <property type="match status" value="1"/>
</dbReference>
<dbReference type="SUPFAM" id="SSF143567">
    <property type="entry name" value="YkuJ-like"/>
    <property type="match status" value="1"/>
</dbReference>
<organism evidence="1 2">
    <name type="scientific">Liquorilactobacillus uvarum DSM 19971</name>
    <dbReference type="NCBI Taxonomy" id="1423812"/>
    <lineage>
        <taxon>Bacteria</taxon>
        <taxon>Bacillati</taxon>
        <taxon>Bacillota</taxon>
        <taxon>Bacilli</taxon>
        <taxon>Lactobacillales</taxon>
        <taxon>Lactobacillaceae</taxon>
        <taxon>Liquorilactobacillus</taxon>
    </lineage>
</organism>
<dbReference type="PATRIC" id="fig|1423812.3.peg.655"/>
<comment type="caution">
    <text evidence="1">The sequence shown here is derived from an EMBL/GenBank/DDBJ whole genome shotgun (WGS) entry which is preliminary data.</text>
</comment>
<dbReference type="AlphaFoldDB" id="A0A0R1PX08"/>
<dbReference type="InterPro" id="IPR038073">
    <property type="entry name" value="YkuJ-like_sf"/>
</dbReference>
<dbReference type="InterPro" id="IPR014904">
    <property type="entry name" value="YkuJ-like"/>
</dbReference>
<proteinExistence type="predicted"/>
<evidence type="ECO:0000313" key="1">
    <source>
        <dbReference type="EMBL" id="KRL37133.1"/>
    </source>
</evidence>
<dbReference type="STRING" id="1423812.FD20_GL000603"/>
<protein>
    <recommendedName>
        <fullName evidence="3">YkuJ protein</fullName>
    </recommendedName>
</protein>